<sequence length="94" mass="11382">MAFEEQKSIINLPDLLFAKYCKESYGLNRGVYNTIEEWFYKNGIESIEMRRKNIIDFLQWTRSFHDKETYKLKFGKGNLITLLTEYRNLQKVFI</sequence>
<accession>A0ABW8REU6</accession>
<evidence type="ECO:0000313" key="2">
    <source>
        <dbReference type="Proteomes" id="UP001623041"/>
    </source>
</evidence>
<dbReference type="RefSeq" id="WP_406580602.1">
    <property type="nucleotide sequence ID" value="NZ_JBJHQH010000006.1"/>
</dbReference>
<comment type="caution">
    <text evidence="1">The sequence shown here is derived from an EMBL/GenBank/DDBJ whole genome shotgun (WGS) entry which is preliminary data.</text>
</comment>
<gene>
    <name evidence="1" type="ORF">ACJEBI_10950</name>
</gene>
<name>A0ABW8REU6_9BACI</name>
<organism evidence="1 2">
    <name type="scientific">Bacillus salipaludis</name>
    <dbReference type="NCBI Taxonomy" id="2547811"/>
    <lineage>
        <taxon>Bacteria</taxon>
        <taxon>Bacillati</taxon>
        <taxon>Bacillota</taxon>
        <taxon>Bacilli</taxon>
        <taxon>Bacillales</taxon>
        <taxon>Bacillaceae</taxon>
        <taxon>Bacillus</taxon>
    </lineage>
</organism>
<dbReference type="Proteomes" id="UP001623041">
    <property type="component" value="Unassembled WGS sequence"/>
</dbReference>
<proteinExistence type="predicted"/>
<evidence type="ECO:0000313" key="1">
    <source>
        <dbReference type="EMBL" id="MFK9091998.1"/>
    </source>
</evidence>
<reference evidence="1 2" key="1">
    <citation type="submission" date="2024-11" db="EMBL/GenBank/DDBJ databases">
        <authorList>
            <person name="Lucas J.A."/>
        </authorList>
    </citation>
    <scope>NUCLEOTIDE SEQUENCE [LARGE SCALE GENOMIC DNA]</scope>
    <source>
        <strain evidence="1 2">Z 5.4</strain>
    </source>
</reference>
<protein>
    <submittedName>
        <fullName evidence="1">Uncharacterized protein</fullName>
    </submittedName>
</protein>
<keyword evidence="2" id="KW-1185">Reference proteome</keyword>
<dbReference type="EMBL" id="JBJHQH010000006">
    <property type="protein sequence ID" value="MFK9091998.1"/>
    <property type="molecule type" value="Genomic_DNA"/>
</dbReference>